<dbReference type="RefSeq" id="WP_311362821.1">
    <property type="nucleotide sequence ID" value="NZ_JAVRIE010000007.1"/>
</dbReference>
<protein>
    <submittedName>
        <fullName evidence="4">Response regulator</fullName>
    </submittedName>
</protein>
<name>A0AAW8R6F7_9ALTE</name>
<comment type="caution">
    <text evidence="4">The sequence shown here is derived from an EMBL/GenBank/DDBJ whole genome shotgun (WGS) entry which is preliminary data.</text>
</comment>
<proteinExistence type="predicted"/>
<dbReference type="Pfam" id="PF00072">
    <property type="entry name" value="Response_reg"/>
    <property type="match status" value="1"/>
</dbReference>
<reference evidence="4 5" key="1">
    <citation type="submission" date="2023-09" db="EMBL/GenBank/DDBJ databases">
        <authorList>
            <person name="Rey-Velasco X."/>
        </authorList>
    </citation>
    <scope>NUCLEOTIDE SEQUENCE [LARGE SCALE GENOMIC DNA]</scope>
    <source>
        <strain evidence="4 5">W409</strain>
    </source>
</reference>
<dbReference type="Gene3D" id="3.40.50.2300">
    <property type="match status" value="1"/>
</dbReference>
<dbReference type="PANTHER" id="PTHR44591:SF3">
    <property type="entry name" value="RESPONSE REGULATORY DOMAIN-CONTAINING PROTEIN"/>
    <property type="match status" value="1"/>
</dbReference>
<keyword evidence="5" id="KW-1185">Reference proteome</keyword>
<evidence type="ECO:0000313" key="5">
    <source>
        <dbReference type="Proteomes" id="UP001249020"/>
    </source>
</evidence>
<evidence type="ECO:0000313" key="4">
    <source>
        <dbReference type="EMBL" id="MDT0584054.1"/>
    </source>
</evidence>
<sequence length="383" mass="43182">MAKNRILLVDDSPNELRILMEVLKDKYAIVAATSGFQALQMIKDDQDIELVLLDVVMPDMDGYETCQKILEIAPHIPIMFVSGNTHTEEILRGFDVGGLDYLTKPIDATLVARKVKVVIEDRARIAELSDENKSTTDMVMSVIASAGHLGTVLGFLRSGLKIRTPEALVSALFDVFDGLNIDACVQLRMEKRVINRSSQMMITPLEQDLLYRAANMQGRFLEKGSRYIVNFESVSVIIKNMPDDEMERGELRDNLMMIIEDTDALNKKMGTSSGEIMESPLPDTRLATLREELQDIQSTMEMIIQMQTTHKQKSMHILEDMQNELGDSFFKLGLIETQENTISELVNTKAAKIISHIDEGMHVEDNLTTLRDRLVMLTIDLDN</sequence>
<feature type="modified residue" description="4-aspartylphosphate" evidence="2">
    <location>
        <position position="54"/>
    </location>
</feature>
<dbReference type="InterPro" id="IPR050595">
    <property type="entry name" value="Bact_response_regulator"/>
</dbReference>
<dbReference type="EMBL" id="JAVRIE010000007">
    <property type="protein sequence ID" value="MDT0584054.1"/>
    <property type="molecule type" value="Genomic_DNA"/>
</dbReference>
<dbReference type="PROSITE" id="PS50110">
    <property type="entry name" value="RESPONSE_REGULATORY"/>
    <property type="match status" value="1"/>
</dbReference>
<dbReference type="InterPro" id="IPR011006">
    <property type="entry name" value="CheY-like_superfamily"/>
</dbReference>
<evidence type="ECO:0000259" key="3">
    <source>
        <dbReference type="PROSITE" id="PS50110"/>
    </source>
</evidence>
<dbReference type="AlphaFoldDB" id="A0AAW8R6F7"/>
<dbReference type="SMART" id="SM00448">
    <property type="entry name" value="REC"/>
    <property type="match status" value="1"/>
</dbReference>
<organism evidence="4 5">
    <name type="scientific">Brumicola blandensis</name>
    <dbReference type="NCBI Taxonomy" id="3075611"/>
    <lineage>
        <taxon>Bacteria</taxon>
        <taxon>Pseudomonadati</taxon>
        <taxon>Pseudomonadota</taxon>
        <taxon>Gammaproteobacteria</taxon>
        <taxon>Alteromonadales</taxon>
        <taxon>Alteromonadaceae</taxon>
        <taxon>Brumicola</taxon>
    </lineage>
</organism>
<dbReference type="InterPro" id="IPR001789">
    <property type="entry name" value="Sig_transdc_resp-reg_receiver"/>
</dbReference>
<keyword evidence="1 2" id="KW-0597">Phosphoprotein</keyword>
<dbReference type="SUPFAM" id="SSF52172">
    <property type="entry name" value="CheY-like"/>
    <property type="match status" value="1"/>
</dbReference>
<dbReference type="PANTHER" id="PTHR44591">
    <property type="entry name" value="STRESS RESPONSE REGULATOR PROTEIN 1"/>
    <property type="match status" value="1"/>
</dbReference>
<dbReference type="Proteomes" id="UP001249020">
    <property type="component" value="Unassembled WGS sequence"/>
</dbReference>
<accession>A0AAW8R6F7</accession>
<evidence type="ECO:0000256" key="2">
    <source>
        <dbReference type="PROSITE-ProRule" id="PRU00169"/>
    </source>
</evidence>
<dbReference type="GO" id="GO:0000160">
    <property type="term" value="P:phosphorelay signal transduction system"/>
    <property type="evidence" value="ECO:0007669"/>
    <property type="project" value="InterPro"/>
</dbReference>
<feature type="domain" description="Response regulatory" evidence="3">
    <location>
        <begin position="5"/>
        <end position="119"/>
    </location>
</feature>
<gene>
    <name evidence="4" type="ORF">RM544_16015</name>
</gene>
<evidence type="ECO:0000256" key="1">
    <source>
        <dbReference type="ARBA" id="ARBA00022553"/>
    </source>
</evidence>